<name>A0A1V0SGJ8_9VIRU</name>
<evidence type="ECO:0000313" key="1">
    <source>
        <dbReference type="EMBL" id="ARF10837.1"/>
    </source>
</evidence>
<proteinExistence type="predicted"/>
<organism evidence="1">
    <name type="scientific">Hokovirus HKV1</name>
    <dbReference type="NCBI Taxonomy" id="1977638"/>
    <lineage>
        <taxon>Viruses</taxon>
        <taxon>Varidnaviria</taxon>
        <taxon>Bamfordvirae</taxon>
        <taxon>Nucleocytoviricota</taxon>
        <taxon>Megaviricetes</taxon>
        <taxon>Imitervirales</taxon>
        <taxon>Mimiviridae</taxon>
        <taxon>Klosneuvirinae</taxon>
        <taxon>Hokovirus</taxon>
    </lineage>
</organism>
<dbReference type="SUPFAM" id="SSF64182">
    <property type="entry name" value="DHH phosphoesterases"/>
    <property type="match status" value="1"/>
</dbReference>
<dbReference type="EMBL" id="KY684105">
    <property type="protein sequence ID" value="ARF10837.1"/>
    <property type="molecule type" value="Genomic_DNA"/>
</dbReference>
<dbReference type="InterPro" id="IPR038763">
    <property type="entry name" value="DHH_sf"/>
</dbReference>
<dbReference type="GO" id="GO:0016787">
    <property type="term" value="F:hydrolase activity"/>
    <property type="evidence" value="ECO:0007669"/>
    <property type="project" value="UniProtKB-KW"/>
</dbReference>
<dbReference type="Gene3D" id="3.10.310.30">
    <property type="match status" value="1"/>
</dbReference>
<protein>
    <submittedName>
        <fullName evidence="1">DHH family phosphohydrolase</fullName>
    </submittedName>
</protein>
<accession>A0A1V0SGJ8</accession>
<reference evidence="1" key="1">
    <citation type="journal article" date="2017" name="Science">
        <title>Giant viruses with an expanded complement of translation system components.</title>
        <authorList>
            <person name="Schulz F."/>
            <person name="Yutin N."/>
            <person name="Ivanova N.N."/>
            <person name="Ortega D.R."/>
            <person name="Lee T.K."/>
            <person name="Vierheilig J."/>
            <person name="Daims H."/>
            <person name="Horn M."/>
            <person name="Wagner M."/>
            <person name="Jensen G.J."/>
            <person name="Kyrpides N.C."/>
            <person name="Koonin E.V."/>
            <person name="Woyke T."/>
        </authorList>
    </citation>
    <scope>NUCLEOTIDE SEQUENCE</scope>
    <source>
        <strain evidence="1">HKV1</strain>
    </source>
</reference>
<sequence length="420" mass="49003">MLSPKDIDLVIYHAKCIDGFACILTIDLYNRENLTDDDKQLEYVAVNHNNYIIPDVKNKNVLICDFSYNYDITMSIIKDAKNVLIIDHHDTAQDNLKNIPDECKIFDMTHSAAVLTWKYVFPNRKIPLLFQYIEDRDTGKNSMEFTNEFFVWFSTIPQAFETFSRYLNDSMLIKMINNYGKIYYKQYSYYINGSAEHAKQTFMKIQVQDDVKYYFVGYHNQTNFKTDVGNEIVVKYPNIDFSATYSMSDNSDKTKFALRSDENSTNVAKIAELFGHGGKKKAAGLVINCTTRKLIKQDLDKQIFITTITENPNLYNNLVNLKITNILGHNVAHLNTFACYIELANYLMQIREGCQIQQAIYIYNNNNKNQKHNINNDILAVDMALVYYYDNRKNIKLHYVSKLDKKKSFDIKNKFLELLN</sequence>
<gene>
    <name evidence="1" type="ORF">Hokovirus_3_110</name>
</gene>
<keyword evidence="1" id="KW-0378">Hydrolase</keyword>